<proteinExistence type="predicted"/>
<evidence type="ECO:0000313" key="3">
    <source>
        <dbReference type="Proteomes" id="UP000245765"/>
    </source>
</evidence>
<keyword evidence="3" id="KW-1185">Reference proteome</keyword>
<name>A0A317FF14_9PROT</name>
<dbReference type="RefSeq" id="WP_109870982.1">
    <property type="nucleotide sequence ID" value="NZ_QGNA01000003.1"/>
</dbReference>
<sequence>MRLLLAAVLSFLSFVVGGFIVGARSAGRTVVEPAISAAFAVALSLLLGGAFTLGNLLAGGLVPFLAGLLGGWLGERHQRSRSTTTPVG</sequence>
<keyword evidence="1" id="KW-0812">Transmembrane</keyword>
<dbReference type="OrthoDB" id="9906286at2"/>
<dbReference type="AlphaFoldDB" id="A0A317FF14"/>
<reference evidence="3" key="1">
    <citation type="submission" date="2018-05" db="EMBL/GenBank/DDBJ databases">
        <authorList>
            <person name="Du Z."/>
            <person name="Wang X."/>
        </authorList>
    </citation>
    <scope>NUCLEOTIDE SEQUENCE [LARGE SCALE GENOMIC DNA]</scope>
    <source>
        <strain evidence="3">CQN31</strain>
    </source>
</reference>
<keyword evidence="1" id="KW-0472">Membrane</keyword>
<dbReference type="Proteomes" id="UP000245765">
    <property type="component" value="Unassembled WGS sequence"/>
</dbReference>
<keyword evidence="1" id="KW-1133">Transmembrane helix</keyword>
<gene>
    <name evidence="2" type="ORF">DFH01_13385</name>
</gene>
<evidence type="ECO:0000313" key="2">
    <source>
        <dbReference type="EMBL" id="PWS36188.1"/>
    </source>
</evidence>
<comment type="caution">
    <text evidence="2">The sequence shown here is derived from an EMBL/GenBank/DDBJ whole genome shotgun (WGS) entry which is preliminary data.</text>
</comment>
<organism evidence="2 3">
    <name type="scientific">Falsiroseomonas bella</name>
    <dbReference type="NCBI Taxonomy" id="2184016"/>
    <lineage>
        <taxon>Bacteria</taxon>
        <taxon>Pseudomonadati</taxon>
        <taxon>Pseudomonadota</taxon>
        <taxon>Alphaproteobacteria</taxon>
        <taxon>Acetobacterales</taxon>
        <taxon>Roseomonadaceae</taxon>
        <taxon>Falsiroseomonas</taxon>
    </lineage>
</organism>
<evidence type="ECO:0000256" key="1">
    <source>
        <dbReference type="SAM" id="Phobius"/>
    </source>
</evidence>
<protein>
    <submittedName>
        <fullName evidence="2">Uncharacterized protein</fullName>
    </submittedName>
</protein>
<dbReference type="EMBL" id="QGNA01000003">
    <property type="protein sequence ID" value="PWS36188.1"/>
    <property type="molecule type" value="Genomic_DNA"/>
</dbReference>
<feature type="transmembrane region" description="Helical" evidence="1">
    <location>
        <begin position="41"/>
        <end position="73"/>
    </location>
</feature>
<accession>A0A317FF14</accession>